<comment type="caution">
    <text evidence="1">The sequence shown here is derived from an EMBL/GenBank/DDBJ whole genome shotgun (WGS) entry which is preliminary data.</text>
</comment>
<name>A0A2K3KMP1_TRIPR</name>
<reference evidence="1 2" key="2">
    <citation type="journal article" date="2017" name="Front. Plant Sci.">
        <title>Gene Classification and Mining of Molecular Markers Useful in Red Clover (Trifolium pratense) Breeding.</title>
        <authorList>
            <person name="Istvanek J."/>
            <person name="Dluhosova J."/>
            <person name="Dluhos P."/>
            <person name="Patkova L."/>
            <person name="Nedelnik J."/>
            <person name="Repkova J."/>
        </authorList>
    </citation>
    <scope>NUCLEOTIDE SEQUENCE [LARGE SCALE GENOMIC DNA]</scope>
    <source>
        <strain evidence="2">cv. Tatra</strain>
        <tissue evidence="1">Young leaves</tissue>
    </source>
</reference>
<feature type="non-terminal residue" evidence="1">
    <location>
        <position position="1"/>
    </location>
</feature>
<dbReference type="Proteomes" id="UP000236291">
    <property type="component" value="Unassembled WGS sequence"/>
</dbReference>
<accession>A0A2K3KMP1</accession>
<dbReference type="Pfam" id="PF14223">
    <property type="entry name" value="Retrotran_gag_2"/>
    <property type="match status" value="1"/>
</dbReference>
<proteinExistence type="predicted"/>
<gene>
    <name evidence="1" type="ORF">L195_g063564</name>
</gene>
<evidence type="ECO:0000313" key="1">
    <source>
        <dbReference type="EMBL" id="PNX67540.1"/>
    </source>
</evidence>
<reference evidence="1 2" key="1">
    <citation type="journal article" date="2014" name="Am. J. Bot.">
        <title>Genome assembly and annotation for red clover (Trifolium pratense; Fabaceae).</title>
        <authorList>
            <person name="Istvanek J."/>
            <person name="Jaros M."/>
            <person name="Krenek A."/>
            <person name="Repkova J."/>
        </authorList>
    </citation>
    <scope>NUCLEOTIDE SEQUENCE [LARGE SCALE GENOMIC DNA]</scope>
    <source>
        <strain evidence="2">cv. Tatra</strain>
        <tissue evidence="1">Young leaves</tissue>
    </source>
</reference>
<sequence>YQDVMDQVISGVESLSEGATEIQRTQYKELKKKDYKALLIIHQSVSPDIFEKVGDCESAKQA</sequence>
<protein>
    <submittedName>
        <fullName evidence="1">Uncharacterized protein</fullName>
    </submittedName>
</protein>
<dbReference type="EMBL" id="ASHM01211346">
    <property type="protein sequence ID" value="PNX67540.1"/>
    <property type="molecule type" value="Genomic_DNA"/>
</dbReference>
<organism evidence="1 2">
    <name type="scientific">Trifolium pratense</name>
    <name type="common">Red clover</name>
    <dbReference type="NCBI Taxonomy" id="57577"/>
    <lineage>
        <taxon>Eukaryota</taxon>
        <taxon>Viridiplantae</taxon>
        <taxon>Streptophyta</taxon>
        <taxon>Embryophyta</taxon>
        <taxon>Tracheophyta</taxon>
        <taxon>Spermatophyta</taxon>
        <taxon>Magnoliopsida</taxon>
        <taxon>eudicotyledons</taxon>
        <taxon>Gunneridae</taxon>
        <taxon>Pentapetalae</taxon>
        <taxon>rosids</taxon>
        <taxon>fabids</taxon>
        <taxon>Fabales</taxon>
        <taxon>Fabaceae</taxon>
        <taxon>Papilionoideae</taxon>
        <taxon>50 kb inversion clade</taxon>
        <taxon>NPAAA clade</taxon>
        <taxon>Hologalegina</taxon>
        <taxon>IRL clade</taxon>
        <taxon>Trifolieae</taxon>
        <taxon>Trifolium</taxon>
    </lineage>
</organism>
<evidence type="ECO:0000313" key="2">
    <source>
        <dbReference type="Proteomes" id="UP000236291"/>
    </source>
</evidence>
<dbReference type="AlphaFoldDB" id="A0A2K3KMP1"/>